<evidence type="ECO:0008006" key="5">
    <source>
        <dbReference type="Google" id="ProtNLM"/>
    </source>
</evidence>
<keyword evidence="2" id="KW-0732">Signal</keyword>
<evidence type="ECO:0000256" key="2">
    <source>
        <dbReference type="SAM" id="SignalP"/>
    </source>
</evidence>
<feature type="signal peptide" evidence="2">
    <location>
        <begin position="1"/>
        <end position="24"/>
    </location>
</feature>
<dbReference type="Proteomes" id="UP001460888">
    <property type="component" value="Unassembled WGS sequence"/>
</dbReference>
<evidence type="ECO:0000313" key="4">
    <source>
        <dbReference type="Proteomes" id="UP001460888"/>
    </source>
</evidence>
<keyword evidence="4" id="KW-1185">Reference proteome</keyword>
<dbReference type="EMBL" id="APND01000001">
    <property type="protein sequence ID" value="MES1928060.1"/>
    <property type="molecule type" value="Genomic_DNA"/>
</dbReference>
<accession>A0ABV2AWQ6</accession>
<comment type="caution">
    <text evidence="3">The sequence shown here is derived from an EMBL/GenBank/DDBJ whole genome shotgun (WGS) entry which is preliminary data.</text>
</comment>
<dbReference type="RefSeq" id="WP_353108902.1">
    <property type="nucleotide sequence ID" value="NZ_APND01000001.1"/>
</dbReference>
<sequence>MFHHRIVTTLGLAIMGSMTCTALADDHEGVEADASAMTQTEGQASTTGDVVTSLADKFAELDRNGDGLLSQTEAESDPTVGAAYESFDTTGTIEDSAQNARPGGLTVEQFEAGMQAAASSGAIGPPVSGGETYKVYPDGTMERVKGTGVDAQGKLQPARPNK</sequence>
<protein>
    <recommendedName>
        <fullName evidence="5">EF-hand domain-containing protein</fullName>
    </recommendedName>
</protein>
<reference evidence="3 4" key="1">
    <citation type="submission" date="2013-03" db="EMBL/GenBank/DDBJ databases">
        <title>Salinisphaera dokdonensis CL-ES53 Genome Sequencing.</title>
        <authorList>
            <person name="Li C."/>
            <person name="Lai Q."/>
            <person name="Shao Z."/>
        </authorList>
    </citation>
    <scope>NUCLEOTIDE SEQUENCE [LARGE SCALE GENOMIC DNA]</scope>
    <source>
        <strain evidence="3 4">CL-ES53</strain>
    </source>
</reference>
<organism evidence="3 4">
    <name type="scientific">Salinisphaera dokdonensis CL-ES53</name>
    <dbReference type="NCBI Taxonomy" id="1304272"/>
    <lineage>
        <taxon>Bacteria</taxon>
        <taxon>Pseudomonadati</taxon>
        <taxon>Pseudomonadota</taxon>
        <taxon>Gammaproteobacteria</taxon>
        <taxon>Salinisphaerales</taxon>
        <taxon>Salinisphaeraceae</taxon>
        <taxon>Salinisphaera</taxon>
    </lineage>
</organism>
<name>A0ABV2AWQ6_9GAMM</name>
<feature type="chain" id="PRO_5045256608" description="EF-hand domain-containing protein" evidence="2">
    <location>
        <begin position="25"/>
        <end position="162"/>
    </location>
</feature>
<proteinExistence type="predicted"/>
<evidence type="ECO:0000313" key="3">
    <source>
        <dbReference type="EMBL" id="MES1928060.1"/>
    </source>
</evidence>
<feature type="region of interest" description="Disordered" evidence="1">
    <location>
        <begin position="117"/>
        <end position="136"/>
    </location>
</feature>
<feature type="region of interest" description="Disordered" evidence="1">
    <location>
        <begin position="143"/>
        <end position="162"/>
    </location>
</feature>
<evidence type="ECO:0000256" key="1">
    <source>
        <dbReference type="SAM" id="MobiDB-lite"/>
    </source>
</evidence>
<gene>
    <name evidence="3" type="ORF">SADO_02355</name>
</gene>